<dbReference type="RefSeq" id="WP_129457723.1">
    <property type="nucleotide sequence ID" value="NZ_PPCV01000002.1"/>
</dbReference>
<evidence type="ECO:0000259" key="1">
    <source>
        <dbReference type="Pfam" id="PF26563"/>
    </source>
</evidence>
<dbReference type="OrthoDB" id="3252838at2"/>
<protein>
    <recommendedName>
        <fullName evidence="1">Rv3660c-like CheY-like N-terminal domain-containing protein</fullName>
    </recommendedName>
</protein>
<dbReference type="PANTHER" id="PTHR43384">
    <property type="entry name" value="SEPTUM SITE-DETERMINING PROTEIN MIND HOMOLOG, CHLOROPLASTIC-RELATED"/>
    <property type="match status" value="1"/>
</dbReference>
<dbReference type="PANTHER" id="PTHR43384:SF11">
    <property type="entry name" value="SEPTUM SITE DETERMINING PROTEIN"/>
    <property type="match status" value="1"/>
</dbReference>
<dbReference type="Gene3D" id="3.40.50.300">
    <property type="entry name" value="P-loop containing nucleotide triphosphate hydrolases"/>
    <property type="match status" value="1"/>
</dbReference>
<dbReference type="InterPro" id="IPR027417">
    <property type="entry name" value="P-loop_NTPase"/>
</dbReference>
<dbReference type="Pfam" id="PF26563">
    <property type="entry name" value="Rv3660c_N"/>
    <property type="match status" value="1"/>
</dbReference>
<comment type="caution">
    <text evidence="2">The sequence shown here is derived from an EMBL/GenBank/DDBJ whole genome shotgun (WGS) entry which is preliminary data.</text>
</comment>
<evidence type="ECO:0000313" key="3">
    <source>
        <dbReference type="Proteomes" id="UP000290624"/>
    </source>
</evidence>
<keyword evidence="3" id="KW-1185">Reference proteome</keyword>
<name>A0A4Q2ELF3_9ACTN</name>
<dbReference type="InterPro" id="IPR059050">
    <property type="entry name" value="Rv3660c_N"/>
</dbReference>
<sequence>MEEQRLIVLVTHDARIREAVEAAGVALGVAVQVCAEASVGLASWSHATVCLVGADAGAAIAAVAPRRRPEVYLVGYEDAEAATWSVALGASVIVLPQGSALLADVMAGQPKAGGRVVAVVGGSGGVGASTLAAGLALAAVRSRRSSALVEVDELGGGIDLLLGVERAPGWRWPRLVGAHGEVGDVRGLLPHVEGVPFVAMGRGSEPPPGDAVVAVLGTLSRHHDLVVVDAGRAPAPVARHTVRGADAALLVCSGDARGVAAAAQVRERFDWASGSVVVRQTSGGAQAEAVAEALGLPLAGVLPFDRRLPHASAEGESPSVAGARWQRAVAALVDEVAGGITEASHGR</sequence>
<proteinExistence type="predicted"/>
<accession>A0A4Q2ELF3</accession>
<dbReference type="GO" id="GO:0016887">
    <property type="term" value="F:ATP hydrolysis activity"/>
    <property type="evidence" value="ECO:0007669"/>
    <property type="project" value="TreeGrafter"/>
</dbReference>
<dbReference type="EMBL" id="PPCV01000002">
    <property type="protein sequence ID" value="RXW32855.1"/>
    <property type="molecule type" value="Genomic_DNA"/>
</dbReference>
<dbReference type="Proteomes" id="UP000290624">
    <property type="component" value="Unassembled WGS sequence"/>
</dbReference>
<dbReference type="GO" id="GO:0009898">
    <property type="term" value="C:cytoplasmic side of plasma membrane"/>
    <property type="evidence" value="ECO:0007669"/>
    <property type="project" value="TreeGrafter"/>
</dbReference>
<organism evidence="2 3">
    <name type="scientific">Propioniciclava flava</name>
    <dbReference type="NCBI Taxonomy" id="2072026"/>
    <lineage>
        <taxon>Bacteria</taxon>
        <taxon>Bacillati</taxon>
        <taxon>Actinomycetota</taxon>
        <taxon>Actinomycetes</taxon>
        <taxon>Propionibacteriales</taxon>
        <taxon>Propionibacteriaceae</taxon>
        <taxon>Propioniciclava</taxon>
    </lineage>
</organism>
<evidence type="ECO:0000313" key="2">
    <source>
        <dbReference type="EMBL" id="RXW32855.1"/>
    </source>
</evidence>
<dbReference type="GO" id="GO:0051782">
    <property type="term" value="P:negative regulation of cell division"/>
    <property type="evidence" value="ECO:0007669"/>
    <property type="project" value="TreeGrafter"/>
</dbReference>
<dbReference type="AlphaFoldDB" id="A0A4Q2ELF3"/>
<dbReference type="InterPro" id="IPR050625">
    <property type="entry name" value="ParA/MinD_ATPase"/>
</dbReference>
<dbReference type="GO" id="GO:0005829">
    <property type="term" value="C:cytosol"/>
    <property type="evidence" value="ECO:0007669"/>
    <property type="project" value="TreeGrafter"/>
</dbReference>
<reference evidence="2 3" key="1">
    <citation type="submission" date="2018-01" db="EMBL/GenBank/DDBJ databases">
        <title>Lactibacter flavus gen. nov., sp. nov., a novel bacterium of the family Propionibacteriaceae isolated from raw milk and dairy products.</title>
        <authorList>
            <person name="Wenning M."/>
            <person name="Breitenwieser F."/>
            <person name="Huptas C."/>
            <person name="von Neubeck M."/>
            <person name="Busse H.-J."/>
            <person name="Scherer S."/>
        </authorList>
    </citation>
    <scope>NUCLEOTIDE SEQUENCE [LARGE SCALE GENOMIC DNA]</scope>
    <source>
        <strain evidence="2 3">VG341</strain>
    </source>
</reference>
<gene>
    <name evidence="2" type="ORF">C1706_02930</name>
</gene>
<dbReference type="NCBIfam" id="TIGR03815">
    <property type="entry name" value="CpaE_hom_Actino"/>
    <property type="match status" value="1"/>
</dbReference>
<dbReference type="InterPro" id="IPR022521">
    <property type="entry name" value="Rv3660c"/>
</dbReference>
<feature type="domain" description="Rv3660c-like CheY-like N-terminal" evidence="1">
    <location>
        <begin position="10"/>
        <end position="111"/>
    </location>
</feature>
<dbReference type="SUPFAM" id="SSF52540">
    <property type="entry name" value="P-loop containing nucleoside triphosphate hydrolases"/>
    <property type="match status" value="1"/>
</dbReference>
<dbReference type="GO" id="GO:0005524">
    <property type="term" value="F:ATP binding"/>
    <property type="evidence" value="ECO:0007669"/>
    <property type="project" value="TreeGrafter"/>
</dbReference>